<evidence type="ECO:0008006" key="4">
    <source>
        <dbReference type="Google" id="ProtNLM"/>
    </source>
</evidence>
<accession>A0ABP0XRH8</accession>
<dbReference type="PANTHER" id="PTHR33929:SF4">
    <property type="entry name" value="MEMBRANE-ASSOCIATED KINASE REGULATOR 5"/>
    <property type="match status" value="1"/>
</dbReference>
<evidence type="ECO:0000313" key="3">
    <source>
        <dbReference type="Proteomes" id="UP001642487"/>
    </source>
</evidence>
<proteinExistence type="predicted"/>
<organism evidence="2 3">
    <name type="scientific">Citrullus colocynthis</name>
    <name type="common">colocynth</name>
    <dbReference type="NCBI Taxonomy" id="252529"/>
    <lineage>
        <taxon>Eukaryota</taxon>
        <taxon>Viridiplantae</taxon>
        <taxon>Streptophyta</taxon>
        <taxon>Embryophyta</taxon>
        <taxon>Tracheophyta</taxon>
        <taxon>Spermatophyta</taxon>
        <taxon>Magnoliopsida</taxon>
        <taxon>eudicotyledons</taxon>
        <taxon>Gunneridae</taxon>
        <taxon>Pentapetalae</taxon>
        <taxon>rosids</taxon>
        <taxon>fabids</taxon>
        <taxon>Cucurbitales</taxon>
        <taxon>Cucurbitaceae</taxon>
        <taxon>Benincaseae</taxon>
        <taxon>Citrullus</taxon>
    </lineage>
</organism>
<protein>
    <recommendedName>
        <fullName evidence="4">Membrane-associated kinase regulator 5</fullName>
    </recommendedName>
</protein>
<reference evidence="2 3" key="1">
    <citation type="submission" date="2024-03" db="EMBL/GenBank/DDBJ databases">
        <authorList>
            <person name="Gkanogiannis A."/>
            <person name="Becerra Lopez-Lavalle L."/>
        </authorList>
    </citation>
    <scope>NUCLEOTIDE SEQUENCE [LARGE SCALE GENOMIC DNA]</scope>
</reference>
<feature type="region of interest" description="Disordered" evidence="1">
    <location>
        <begin position="110"/>
        <end position="159"/>
    </location>
</feature>
<keyword evidence="3" id="KW-1185">Reference proteome</keyword>
<evidence type="ECO:0000256" key="1">
    <source>
        <dbReference type="SAM" id="MobiDB-lite"/>
    </source>
</evidence>
<dbReference type="Proteomes" id="UP001642487">
    <property type="component" value="Chromosome 10"/>
</dbReference>
<feature type="compositionally biased region" description="Acidic residues" evidence="1">
    <location>
        <begin position="22"/>
        <end position="34"/>
    </location>
</feature>
<feature type="region of interest" description="Disordered" evidence="1">
    <location>
        <begin position="15"/>
        <end position="34"/>
    </location>
</feature>
<feature type="compositionally biased region" description="Pro residues" evidence="1">
    <location>
        <begin position="146"/>
        <end position="156"/>
    </location>
</feature>
<dbReference type="PANTHER" id="PTHR33929">
    <property type="entry name" value="MEMBRANE-ASSOCIATED KINASE REGULATOR 2-RELATED"/>
    <property type="match status" value="1"/>
</dbReference>
<sequence length="313" mass="34429">MDSVAFLKFFKLSGADEQQKQEEEEEEEEEEEDSFFDLEFFSVSAGKIRSPEQRPQISTKLGDHISLCSDSISKRKILPIEPTSKPQSPIQLLKSAPKFPVFIFKKQRSMAKNRVPAGPDEEEGSRVLSSKLSRDNSTRRIGGIFPPDPCEPPVPGPTRRFSKEAVQKYLKLIKPKVLRKPTDSGGDFSSAAVDSLVREKHENGLPAGIRLVCRHLGKSKSASAAGGLAAVASAAVPPPNRRDDSLLQQHDGIQSAILHCKRSFNASTEKAVLATSQERARSVSCKGKGNFWVKKKNNNKNGGFERLECVKGS</sequence>
<evidence type="ECO:0000313" key="2">
    <source>
        <dbReference type="EMBL" id="CAK9310774.1"/>
    </source>
</evidence>
<dbReference type="EMBL" id="OZ021744">
    <property type="protein sequence ID" value="CAK9310774.1"/>
    <property type="molecule type" value="Genomic_DNA"/>
</dbReference>
<name>A0ABP0XRH8_9ROSI</name>
<gene>
    <name evidence="2" type="ORF">CITCOLO1_LOCUS2411</name>
</gene>
<dbReference type="InterPro" id="IPR039619">
    <property type="entry name" value="MAKR2/5"/>
</dbReference>